<protein>
    <recommendedName>
        <fullName evidence="3">Metallo-beta-lactamase domain-containing protein</fullName>
    </recommendedName>
</protein>
<dbReference type="VEuPathDB" id="FungiDB:Z519_07715"/>
<dbReference type="AlphaFoldDB" id="A0A0D2FZ55"/>
<dbReference type="EMBL" id="KN846990">
    <property type="protein sequence ID" value="KIW91747.1"/>
    <property type="molecule type" value="Genomic_DNA"/>
</dbReference>
<name>A0A0D2FZ55_CLAB1</name>
<dbReference type="HOGENOM" id="CLU_136360_0_0_1"/>
<evidence type="ECO:0008006" key="3">
    <source>
        <dbReference type="Google" id="ProtNLM"/>
    </source>
</evidence>
<evidence type="ECO:0000313" key="1">
    <source>
        <dbReference type="EMBL" id="KIW91747.1"/>
    </source>
</evidence>
<accession>A0A0D2FZ55</accession>
<dbReference type="Gene3D" id="3.60.15.10">
    <property type="entry name" value="Ribonuclease Z/Hydroxyacylglutathione hydrolase-like"/>
    <property type="match status" value="1"/>
</dbReference>
<keyword evidence="2" id="KW-1185">Reference proteome</keyword>
<organism evidence="1 2">
    <name type="scientific">Cladophialophora bantiana (strain ATCC 10958 / CBS 173.52 / CDC B-1940 / NIH 8579)</name>
    <name type="common">Xylohypha bantiana</name>
    <dbReference type="NCBI Taxonomy" id="1442370"/>
    <lineage>
        <taxon>Eukaryota</taxon>
        <taxon>Fungi</taxon>
        <taxon>Dikarya</taxon>
        <taxon>Ascomycota</taxon>
        <taxon>Pezizomycotina</taxon>
        <taxon>Eurotiomycetes</taxon>
        <taxon>Chaetothyriomycetidae</taxon>
        <taxon>Chaetothyriales</taxon>
        <taxon>Herpotrichiellaceae</taxon>
        <taxon>Cladophialophora</taxon>
    </lineage>
</organism>
<evidence type="ECO:0000313" key="2">
    <source>
        <dbReference type="Proteomes" id="UP000053789"/>
    </source>
</evidence>
<reference evidence="1" key="1">
    <citation type="submission" date="2015-01" db="EMBL/GenBank/DDBJ databases">
        <title>The Genome Sequence of Cladophialophora bantiana CBS 173.52.</title>
        <authorList>
            <consortium name="The Broad Institute Genomics Platform"/>
            <person name="Cuomo C."/>
            <person name="de Hoog S."/>
            <person name="Gorbushina A."/>
            <person name="Stielow B."/>
            <person name="Teixiera M."/>
            <person name="Abouelleil A."/>
            <person name="Chapman S.B."/>
            <person name="Priest M."/>
            <person name="Young S.K."/>
            <person name="Wortman J."/>
            <person name="Nusbaum C."/>
            <person name="Birren B."/>
        </authorList>
    </citation>
    <scope>NUCLEOTIDE SEQUENCE [LARGE SCALE GENOMIC DNA]</scope>
    <source>
        <strain evidence="1">CBS 173.52</strain>
    </source>
</reference>
<dbReference type="RefSeq" id="XP_016618416.1">
    <property type="nucleotide sequence ID" value="XM_016765447.1"/>
</dbReference>
<proteinExistence type="predicted"/>
<sequence>MGTVTADGTSTAAKPVLNIPLSSTSLTVKVIDVANISNVPASALFTPPVPGYTTAAPAPSFVFLLEHPSGQKVLFDLGIRKDWENLSPATVERFNKLGHKPSAEKNISEVLDEAGVGKQSINAVIWRRV</sequence>
<gene>
    <name evidence="1" type="ORF">Z519_07715</name>
</gene>
<dbReference type="GeneID" id="27700643"/>
<dbReference type="InterPro" id="IPR036866">
    <property type="entry name" value="RibonucZ/Hydroxyglut_hydro"/>
</dbReference>
<dbReference type="OrthoDB" id="10250730at2759"/>
<dbReference type="Proteomes" id="UP000053789">
    <property type="component" value="Unassembled WGS sequence"/>
</dbReference>